<dbReference type="Proteomes" id="UP000054477">
    <property type="component" value="Unassembled WGS sequence"/>
</dbReference>
<dbReference type="OrthoDB" id="3227833at2759"/>
<accession>A0A0C9WUR6</accession>
<keyword evidence="2" id="KW-1185">Reference proteome</keyword>
<protein>
    <submittedName>
        <fullName evidence="1">Uncharacterized protein</fullName>
    </submittedName>
</protein>
<reference evidence="1 2" key="1">
    <citation type="submission" date="2014-04" db="EMBL/GenBank/DDBJ databases">
        <authorList>
            <consortium name="DOE Joint Genome Institute"/>
            <person name="Kuo A."/>
            <person name="Kohler A."/>
            <person name="Nagy L.G."/>
            <person name="Floudas D."/>
            <person name="Copeland A."/>
            <person name="Barry K.W."/>
            <person name="Cichocki N."/>
            <person name="Veneault-Fourrey C."/>
            <person name="LaButti K."/>
            <person name="Lindquist E.A."/>
            <person name="Lipzen A."/>
            <person name="Lundell T."/>
            <person name="Morin E."/>
            <person name="Murat C."/>
            <person name="Sun H."/>
            <person name="Tunlid A."/>
            <person name="Henrissat B."/>
            <person name="Grigoriev I.V."/>
            <person name="Hibbett D.S."/>
            <person name="Martin F."/>
            <person name="Nordberg H.P."/>
            <person name="Cantor M.N."/>
            <person name="Hua S.X."/>
        </authorList>
    </citation>
    <scope>NUCLEOTIDE SEQUENCE [LARGE SCALE GENOMIC DNA]</scope>
    <source>
        <strain evidence="1 2">LaAM-08-1</strain>
    </source>
</reference>
<name>A0A0C9WUR6_9AGAR</name>
<dbReference type="EMBL" id="KN838734">
    <property type="protein sequence ID" value="KIJ96050.1"/>
    <property type="molecule type" value="Genomic_DNA"/>
</dbReference>
<evidence type="ECO:0000313" key="2">
    <source>
        <dbReference type="Proteomes" id="UP000054477"/>
    </source>
</evidence>
<reference evidence="2" key="2">
    <citation type="submission" date="2015-01" db="EMBL/GenBank/DDBJ databases">
        <title>Evolutionary Origins and Diversification of the Mycorrhizal Mutualists.</title>
        <authorList>
            <consortium name="DOE Joint Genome Institute"/>
            <consortium name="Mycorrhizal Genomics Consortium"/>
            <person name="Kohler A."/>
            <person name="Kuo A."/>
            <person name="Nagy L.G."/>
            <person name="Floudas D."/>
            <person name="Copeland A."/>
            <person name="Barry K.W."/>
            <person name="Cichocki N."/>
            <person name="Veneault-Fourrey C."/>
            <person name="LaButti K."/>
            <person name="Lindquist E.A."/>
            <person name="Lipzen A."/>
            <person name="Lundell T."/>
            <person name="Morin E."/>
            <person name="Murat C."/>
            <person name="Riley R."/>
            <person name="Ohm R."/>
            <person name="Sun H."/>
            <person name="Tunlid A."/>
            <person name="Henrissat B."/>
            <person name="Grigoriev I.V."/>
            <person name="Hibbett D.S."/>
            <person name="Martin F."/>
        </authorList>
    </citation>
    <scope>NUCLEOTIDE SEQUENCE [LARGE SCALE GENOMIC DNA]</scope>
    <source>
        <strain evidence="2">LaAM-08-1</strain>
    </source>
</reference>
<dbReference type="STRING" id="1095629.A0A0C9WUR6"/>
<gene>
    <name evidence="1" type="ORF">K443DRAFT_297773</name>
</gene>
<sequence length="150" mass="17059">MPSVSVVATSTHYAGRTAVRPSHYPPSILWNMQDTSHIVFTPKNPSRIPMLFALRHEDGGLVDIEHYKEIRASGQALVKNMLFKSIPKDRAYQYRPHTKKFFMDVCRDTWNKAVHQYETEHPLLKLCAGYWKAEHGGYSAVTTTVSLAPS</sequence>
<dbReference type="AlphaFoldDB" id="A0A0C9WUR6"/>
<evidence type="ECO:0000313" key="1">
    <source>
        <dbReference type="EMBL" id="KIJ96050.1"/>
    </source>
</evidence>
<proteinExistence type="predicted"/>
<dbReference type="HOGENOM" id="CLU_1740824_0_0_1"/>
<organism evidence="1 2">
    <name type="scientific">Laccaria amethystina LaAM-08-1</name>
    <dbReference type="NCBI Taxonomy" id="1095629"/>
    <lineage>
        <taxon>Eukaryota</taxon>
        <taxon>Fungi</taxon>
        <taxon>Dikarya</taxon>
        <taxon>Basidiomycota</taxon>
        <taxon>Agaricomycotina</taxon>
        <taxon>Agaricomycetes</taxon>
        <taxon>Agaricomycetidae</taxon>
        <taxon>Agaricales</taxon>
        <taxon>Agaricineae</taxon>
        <taxon>Hydnangiaceae</taxon>
        <taxon>Laccaria</taxon>
    </lineage>
</organism>